<keyword evidence="1 3" id="KW-0344">Guanine-nucleotide releasing factor</keyword>
<evidence type="ECO:0000313" key="7">
    <source>
        <dbReference type="Ensembl" id="ENSNGAP00000013809.1"/>
    </source>
</evidence>
<evidence type="ECO:0000256" key="3">
    <source>
        <dbReference type="PROSITE-ProRule" id="PRU00168"/>
    </source>
</evidence>
<dbReference type="Ensembl" id="ENSNGAT00000019393.1">
    <property type="protein sequence ID" value="ENSNGAP00000013809.1"/>
    <property type="gene ID" value="ENSNGAG00000015271.1"/>
</dbReference>
<feature type="region of interest" description="Disordered" evidence="4">
    <location>
        <begin position="680"/>
        <end position="794"/>
    </location>
</feature>
<dbReference type="InterPro" id="IPR019804">
    <property type="entry name" value="Ras_G-nucl-exch_fac_CS"/>
</dbReference>
<dbReference type="FunFam" id="1.20.870.10:FF:000017">
    <property type="entry name" value="Rap guanine nucleotide exchange factor 1"/>
    <property type="match status" value="1"/>
</dbReference>
<dbReference type="Gene3D" id="1.10.840.10">
    <property type="entry name" value="Ras guanine-nucleotide exchange factors catalytic domain"/>
    <property type="match status" value="1"/>
</dbReference>
<feature type="region of interest" description="Disordered" evidence="4">
    <location>
        <begin position="407"/>
        <end position="491"/>
    </location>
</feature>
<dbReference type="SUPFAM" id="SSF48366">
    <property type="entry name" value="Ras GEF"/>
    <property type="match status" value="1"/>
</dbReference>
<dbReference type="GO" id="GO:0005085">
    <property type="term" value="F:guanyl-nucleotide exchange factor activity"/>
    <property type="evidence" value="ECO:0007669"/>
    <property type="project" value="UniProtKB-KW"/>
</dbReference>
<dbReference type="GO" id="GO:0007265">
    <property type="term" value="P:Ras protein signal transduction"/>
    <property type="evidence" value="ECO:0007669"/>
    <property type="project" value="Ensembl"/>
</dbReference>
<dbReference type="SMART" id="SM00147">
    <property type="entry name" value="RasGEF"/>
    <property type="match status" value="1"/>
</dbReference>
<dbReference type="GO" id="GO:0060070">
    <property type="term" value="P:canonical Wnt signaling pathway"/>
    <property type="evidence" value="ECO:0007669"/>
    <property type="project" value="Ensembl"/>
</dbReference>
<proteinExistence type="predicted"/>
<dbReference type="GO" id="GO:0046580">
    <property type="term" value="P:negative regulation of Ras protein signal transduction"/>
    <property type="evidence" value="ECO:0007669"/>
    <property type="project" value="Ensembl"/>
</dbReference>
<dbReference type="InterPro" id="IPR023578">
    <property type="entry name" value="Ras_GEF_dom_sf"/>
</dbReference>
<feature type="domain" description="Ras-GEF" evidence="5">
    <location>
        <begin position="969"/>
        <end position="1193"/>
    </location>
</feature>
<dbReference type="GO" id="GO:0043491">
    <property type="term" value="P:phosphatidylinositol 3-kinase/protein kinase B signal transduction"/>
    <property type="evidence" value="ECO:0007669"/>
    <property type="project" value="Ensembl"/>
</dbReference>
<name>A0A8C6R4Y6_NANGA</name>
<accession>A0A8C6R4Y6</accession>
<dbReference type="FunFam" id="1.10.840.10:FF:000009">
    <property type="entry name" value="rap guanine nucleotide exchange factor 1"/>
    <property type="match status" value="1"/>
</dbReference>
<organism evidence="7 8">
    <name type="scientific">Nannospalax galili</name>
    <name type="common">Northern Israeli blind subterranean mole rat</name>
    <name type="synonym">Spalax galili</name>
    <dbReference type="NCBI Taxonomy" id="1026970"/>
    <lineage>
        <taxon>Eukaryota</taxon>
        <taxon>Metazoa</taxon>
        <taxon>Chordata</taxon>
        <taxon>Craniata</taxon>
        <taxon>Vertebrata</taxon>
        <taxon>Euteleostomi</taxon>
        <taxon>Mammalia</taxon>
        <taxon>Eutheria</taxon>
        <taxon>Euarchontoglires</taxon>
        <taxon>Glires</taxon>
        <taxon>Rodentia</taxon>
        <taxon>Myomorpha</taxon>
        <taxon>Muroidea</taxon>
        <taxon>Spalacidae</taxon>
        <taxon>Spalacinae</taxon>
        <taxon>Nannospalax</taxon>
    </lineage>
</organism>
<dbReference type="Pfam" id="PF00618">
    <property type="entry name" value="RasGEF_N"/>
    <property type="match status" value="1"/>
</dbReference>
<dbReference type="GO" id="GO:2000178">
    <property type="term" value="P:negative regulation of neural precursor cell proliferation"/>
    <property type="evidence" value="ECO:0007669"/>
    <property type="project" value="Ensembl"/>
</dbReference>
<feature type="region of interest" description="Disordered" evidence="4">
    <location>
        <begin position="329"/>
        <end position="375"/>
    </location>
</feature>
<feature type="compositionally biased region" description="Low complexity" evidence="4">
    <location>
        <begin position="209"/>
        <end position="228"/>
    </location>
</feature>
<feature type="region of interest" description="Disordered" evidence="4">
    <location>
        <begin position="201"/>
        <end position="230"/>
    </location>
</feature>
<dbReference type="PROSITE" id="PS50009">
    <property type="entry name" value="RASGEF_CAT"/>
    <property type="match status" value="1"/>
</dbReference>
<feature type="compositionally biased region" description="Polar residues" evidence="4">
    <location>
        <begin position="758"/>
        <end position="768"/>
    </location>
</feature>
<dbReference type="AlphaFoldDB" id="A0A8C6R4Y6"/>
<feature type="compositionally biased region" description="Low complexity" evidence="4">
    <location>
        <begin position="407"/>
        <end position="419"/>
    </location>
</feature>
<dbReference type="GO" id="GO:0001568">
    <property type="term" value="P:blood vessel development"/>
    <property type="evidence" value="ECO:0007669"/>
    <property type="project" value="Ensembl"/>
</dbReference>
<dbReference type="InterPro" id="IPR001895">
    <property type="entry name" value="RASGEF_cat_dom"/>
</dbReference>
<feature type="region of interest" description="Disordered" evidence="4">
    <location>
        <begin position="246"/>
        <end position="295"/>
    </location>
</feature>
<feature type="compositionally biased region" description="Basic and acidic residues" evidence="4">
    <location>
        <begin position="353"/>
        <end position="366"/>
    </location>
</feature>
<evidence type="ECO:0000256" key="1">
    <source>
        <dbReference type="ARBA" id="ARBA00022658"/>
    </source>
</evidence>
<evidence type="ECO:0000259" key="5">
    <source>
        <dbReference type="PROSITE" id="PS50009"/>
    </source>
</evidence>
<evidence type="ECO:0000313" key="8">
    <source>
        <dbReference type="Proteomes" id="UP000694381"/>
    </source>
</evidence>
<evidence type="ECO:0000256" key="2">
    <source>
        <dbReference type="ARBA" id="ARBA00083313"/>
    </source>
</evidence>
<dbReference type="PROSITE" id="PS50212">
    <property type="entry name" value="RASGEF_NTER"/>
    <property type="match status" value="1"/>
</dbReference>
<evidence type="ECO:0000259" key="6">
    <source>
        <dbReference type="PROSITE" id="PS50212"/>
    </source>
</evidence>
<dbReference type="GO" id="GO:0061351">
    <property type="term" value="P:neural precursor cell proliferation"/>
    <property type="evidence" value="ECO:0007669"/>
    <property type="project" value="Ensembl"/>
</dbReference>
<dbReference type="CDD" id="cd00155">
    <property type="entry name" value="RasGEF"/>
    <property type="match status" value="1"/>
</dbReference>
<gene>
    <name evidence="7" type="primary">Rapgef1</name>
</gene>
<feature type="compositionally biased region" description="Polar residues" evidence="4">
    <location>
        <begin position="432"/>
        <end position="442"/>
    </location>
</feature>
<dbReference type="SMART" id="SM00229">
    <property type="entry name" value="RasGEFN"/>
    <property type="match status" value="1"/>
</dbReference>
<dbReference type="Pfam" id="PF00617">
    <property type="entry name" value="RasGEF"/>
    <property type="match status" value="1"/>
</dbReference>
<dbReference type="InterPro" id="IPR000651">
    <property type="entry name" value="Ras-like_Gua-exchang_fac_N"/>
</dbReference>
<dbReference type="GO" id="GO:0070373">
    <property type="term" value="P:negative regulation of ERK1 and ERK2 cascade"/>
    <property type="evidence" value="ECO:0007669"/>
    <property type="project" value="Ensembl"/>
</dbReference>
<dbReference type="InterPro" id="IPR008937">
    <property type="entry name" value="Ras-like_GEF"/>
</dbReference>
<protein>
    <recommendedName>
        <fullName evidence="2">CRK SH3-binding GNRP</fullName>
    </recommendedName>
</protein>
<dbReference type="PANTHER" id="PTHR23113">
    <property type="entry name" value="GUANINE NUCLEOTIDE EXCHANGE FACTOR"/>
    <property type="match status" value="1"/>
</dbReference>
<dbReference type="Gene3D" id="1.20.870.10">
    <property type="entry name" value="Son of sevenless (SoS) protein Chain: S domain 1"/>
    <property type="match status" value="1"/>
</dbReference>
<sequence>SQRSHLSSFTMKLMDKFHSPKIKRTPSKKGKPAEVSVKIPEKPVNKEARDRFLPEGYPIPLDLEQQAVEFMSTSAVASRSQRQKNLCWLEEKEKEVVSALRYFKTIVDKMAIDKKVLEMLPGSASKVLEAILPLVQTDPRIQHSSALSSCYSRVYQSLANLIRWSDQVMLEGVNSEDKEMVTTVKGVIKAVLDGVKELVRLTTEKQGRPSPTSPVKPSSPASKPDSQPELPLTDREMEILNKTTGVSPSAELLPDSASEEVAPPKPPLPGIRVVDNSPPALPPKKRQSAPSPTRVAVVAPMSRATSGSSLPVGINRQDFDVDCYTQRRLSGGSRSCGGESPRLSPCSSTGKLSRSDEQLSSLDRDSGQCSRNTSCETLDHYDPDYEFLQQDLSNADQIPQQVACSLSPLPESLGESGPSFLGHPFQLPLGSCPQQEGQQTDTPPALPEKKRRSAASQTADSSGCRASYERHPSQYDNISEDDLQNPASVQPIPYTPFAATLSFQQGGSSAPMEFVGDFSAPESAGDPEKPPPLPEKKNKHMLAYMQLLEDYSEPQPSMFYQTPQSEHIYQQKNKMLMEVYGFSDSFGGGDSTQELAPPPALPPKQRQLQASYAASPFSSISYCVQQTKVAFTPEDGSATQGLSVSVSNSFLNRHGSLPVPSYKSVFRSYSQDFVPHHQASVQPFLPPTSSSSPHFPPVHASQSSDLAVPTVSSPPPCTVDGPLSPSQESSFHGNPVCLPSETSFTDSEPSAGKDGQSRDPSAVSSASGKDNRDNRERSPESPDALESAVSEEEVDELSLIDHNEIMARLTLKQEGDDGPDVRGGSGDILLVHATETDRKDLVLYCEAFLTTYRTFISPEELIKKLQYRYEKFSPFADTFKKRVSKNTFFVLVRVVDELCLVELTEEILKLLMELVFRLVCSGELSLARVLRKNILDKVDQKKLLRCANSDQPLAARGVAARPGTLHDFHSHEIAEQLTLLDAELFYKIEIPEVLLWAKEQNEEKSPNLTQFTEHFNNMSYWVRSIIMLQEKAQDRERLLLKFIKIMKHLRKLNNFNSYLAILSALDSAPIRRLEWQRQTSEGLAEYCTLIDSSSSFRAYRAALSEVEPPCIPYLGLILQDLTFVHLGNPDYIDGKVNFSKRWQQFNILDSMRCFQQAHYDIRRNDDIINFFNDFSDHLAEEALWELSLKIKPRNITRRKTDREEKS</sequence>
<dbReference type="GO" id="GO:0005886">
    <property type="term" value="C:plasma membrane"/>
    <property type="evidence" value="ECO:0007669"/>
    <property type="project" value="TreeGrafter"/>
</dbReference>
<dbReference type="CDD" id="cd06224">
    <property type="entry name" value="REM"/>
    <property type="match status" value="1"/>
</dbReference>
<dbReference type="GO" id="GO:0048008">
    <property type="term" value="P:platelet-derived growth factor receptor signaling pathway"/>
    <property type="evidence" value="ECO:0007669"/>
    <property type="project" value="Ensembl"/>
</dbReference>
<dbReference type="Proteomes" id="UP000694381">
    <property type="component" value="Unassembled WGS sequence"/>
</dbReference>
<dbReference type="GO" id="GO:0090090">
    <property type="term" value="P:negative regulation of canonical Wnt signaling pathway"/>
    <property type="evidence" value="ECO:0007669"/>
    <property type="project" value="Ensembl"/>
</dbReference>
<dbReference type="GeneTree" id="ENSGT00940000156235"/>
<keyword evidence="8" id="KW-1185">Reference proteome</keyword>
<feature type="domain" description="N-terminal Ras-GEF" evidence="6">
    <location>
        <begin position="817"/>
        <end position="939"/>
    </location>
</feature>
<dbReference type="GO" id="GO:0098609">
    <property type="term" value="P:cell-cell adhesion"/>
    <property type="evidence" value="ECO:0007669"/>
    <property type="project" value="Ensembl"/>
</dbReference>
<dbReference type="PANTHER" id="PTHR23113:SF224">
    <property type="entry name" value="RAP GUANINE NUCLEOTIDE EXCHANGE FACTOR 1"/>
    <property type="match status" value="1"/>
</dbReference>
<reference evidence="7" key="1">
    <citation type="submission" date="2025-08" db="UniProtKB">
        <authorList>
            <consortium name="Ensembl"/>
        </authorList>
    </citation>
    <scope>IDENTIFICATION</scope>
</reference>
<dbReference type="InterPro" id="IPR036964">
    <property type="entry name" value="RASGEF_cat_dom_sf"/>
</dbReference>
<dbReference type="GO" id="GO:0070371">
    <property type="term" value="P:ERK1 and ERK2 cascade"/>
    <property type="evidence" value="ECO:0007669"/>
    <property type="project" value="Ensembl"/>
</dbReference>
<feature type="compositionally biased region" description="Low complexity" evidence="4">
    <location>
        <begin position="329"/>
        <end position="342"/>
    </location>
</feature>
<feature type="compositionally biased region" description="Basic and acidic residues" evidence="4">
    <location>
        <begin position="769"/>
        <end position="780"/>
    </location>
</feature>
<reference evidence="7" key="2">
    <citation type="submission" date="2025-09" db="UniProtKB">
        <authorList>
            <consortium name="Ensembl"/>
        </authorList>
    </citation>
    <scope>IDENTIFICATION</scope>
</reference>
<dbReference type="GO" id="GO:0051898">
    <property type="term" value="P:negative regulation of phosphatidylinositol 3-kinase/protein kinase B signal transduction"/>
    <property type="evidence" value="ECO:0007669"/>
    <property type="project" value="Ensembl"/>
</dbReference>
<evidence type="ECO:0000256" key="4">
    <source>
        <dbReference type="SAM" id="MobiDB-lite"/>
    </source>
</evidence>
<feature type="region of interest" description="Disordered" evidence="4">
    <location>
        <begin position="508"/>
        <end position="534"/>
    </location>
</feature>
<dbReference type="PROSITE" id="PS00720">
    <property type="entry name" value="RASGEF"/>
    <property type="match status" value="1"/>
</dbReference>